<dbReference type="Proteomes" id="UP000625711">
    <property type="component" value="Unassembled WGS sequence"/>
</dbReference>
<keyword evidence="6" id="KW-1185">Reference proteome</keyword>
<feature type="domain" description="TIL" evidence="4">
    <location>
        <begin position="26"/>
        <end position="78"/>
    </location>
</feature>
<dbReference type="EMBL" id="JAACXV010014582">
    <property type="protein sequence ID" value="KAF7265943.1"/>
    <property type="molecule type" value="Genomic_DNA"/>
</dbReference>
<evidence type="ECO:0000259" key="4">
    <source>
        <dbReference type="Pfam" id="PF01826"/>
    </source>
</evidence>
<gene>
    <name evidence="5" type="ORF">GWI33_020684</name>
</gene>
<feature type="chain" id="PRO_5032507178" description="TIL domain-containing protein" evidence="3">
    <location>
        <begin position="21"/>
        <end position="79"/>
    </location>
</feature>
<dbReference type="Pfam" id="PF01826">
    <property type="entry name" value="TIL"/>
    <property type="match status" value="1"/>
</dbReference>
<dbReference type="SUPFAM" id="SSF57567">
    <property type="entry name" value="Serine protease inhibitors"/>
    <property type="match status" value="1"/>
</dbReference>
<accession>A0A834HQH5</accession>
<dbReference type="GO" id="GO:0030414">
    <property type="term" value="F:peptidase inhibitor activity"/>
    <property type="evidence" value="ECO:0007669"/>
    <property type="project" value="UniProtKB-KW"/>
</dbReference>
<evidence type="ECO:0000256" key="2">
    <source>
        <dbReference type="ARBA" id="ARBA00023157"/>
    </source>
</evidence>
<dbReference type="CDD" id="cd19941">
    <property type="entry name" value="TIL"/>
    <property type="match status" value="1"/>
</dbReference>
<dbReference type="Gene3D" id="2.10.25.10">
    <property type="entry name" value="Laminin"/>
    <property type="match status" value="1"/>
</dbReference>
<dbReference type="AlphaFoldDB" id="A0A834HQH5"/>
<dbReference type="InterPro" id="IPR002919">
    <property type="entry name" value="TIL_dom"/>
</dbReference>
<dbReference type="OrthoDB" id="6781148at2759"/>
<protein>
    <recommendedName>
        <fullName evidence="4">TIL domain-containing protein</fullName>
    </recommendedName>
</protein>
<evidence type="ECO:0000256" key="1">
    <source>
        <dbReference type="ARBA" id="ARBA00022690"/>
    </source>
</evidence>
<evidence type="ECO:0000256" key="3">
    <source>
        <dbReference type="SAM" id="SignalP"/>
    </source>
</evidence>
<sequence length="79" mass="8533">MKVYICFFICLAVLVTTVNCKGTKKCGRNEVYSTCGTCEETCAGKPEACIAACIEGCFCKKGYIRRNTGGECILRSACP</sequence>
<dbReference type="InterPro" id="IPR036084">
    <property type="entry name" value="Ser_inhib-like_sf"/>
</dbReference>
<name>A0A834HQH5_RHYFE</name>
<dbReference type="InterPro" id="IPR051368">
    <property type="entry name" value="SerProtInhib-TIL_Domain"/>
</dbReference>
<keyword evidence="1" id="KW-0646">Protease inhibitor</keyword>
<comment type="caution">
    <text evidence="5">The sequence shown here is derived from an EMBL/GenBank/DDBJ whole genome shotgun (WGS) entry which is preliminary data.</text>
</comment>
<dbReference type="PANTHER" id="PTHR23259:SF70">
    <property type="entry name" value="ACCESSORY GLAND PROTEIN ACP62F-RELATED"/>
    <property type="match status" value="1"/>
</dbReference>
<keyword evidence="2" id="KW-1015">Disulfide bond</keyword>
<dbReference type="PANTHER" id="PTHR23259">
    <property type="entry name" value="RIDDLE"/>
    <property type="match status" value="1"/>
</dbReference>
<keyword evidence="3" id="KW-0732">Signal</keyword>
<proteinExistence type="predicted"/>
<evidence type="ECO:0000313" key="5">
    <source>
        <dbReference type="EMBL" id="KAF7265943.1"/>
    </source>
</evidence>
<evidence type="ECO:0000313" key="6">
    <source>
        <dbReference type="Proteomes" id="UP000625711"/>
    </source>
</evidence>
<reference evidence="5" key="1">
    <citation type="submission" date="2020-08" db="EMBL/GenBank/DDBJ databases">
        <title>Genome sequencing and assembly of the red palm weevil Rhynchophorus ferrugineus.</title>
        <authorList>
            <person name="Dias G.B."/>
            <person name="Bergman C.M."/>
            <person name="Manee M."/>
        </authorList>
    </citation>
    <scope>NUCLEOTIDE SEQUENCE</scope>
    <source>
        <strain evidence="5">AA-2017</strain>
        <tissue evidence="5">Whole larva</tissue>
    </source>
</reference>
<feature type="signal peptide" evidence="3">
    <location>
        <begin position="1"/>
        <end position="20"/>
    </location>
</feature>
<organism evidence="5 6">
    <name type="scientific">Rhynchophorus ferrugineus</name>
    <name type="common">Red palm weevil</name>
    <name type="synonym">Curculio ferrugineus</name>
    <dbReference type="NCBI Taxonomy" id="354439"/>
    <lineage>
        <taxon>Eukaryota</taxon>
        <taxon>Metazoa</taxon>
        <taxon>Ecdysozoa</taxon>
        <taxon>Arthropoda</taxon>
        <taxon>Hexapoda</taxon>
        <taxon>Insecta</taxon>
        <taxon>Pterygota</taxon>
        <taxon>Neoptera</taxon>
        <taxon>Endopterygota</taxon>
        <taxon>Coleoptera</taxon>
        <taxon>Polyphaga</taxon>
        <taxon>Cucujiformia</taxon>
        <taxon>Curculionidae</taxon>
        <taxon>Dryophthorinae</taxon>
        <taxon>Rhynchophorus</taxon>
    </lineage>
</organism>